<dbReference type="HOGENOM" id="CLU_617017_0_0_1"/>
<name>A0A0C9ULN8_SPHS4</name>
<accession>A0A0C9ULN8</accession>
<sequence>MQAEESEGTLSADQVQEDNALETVIAQEIGTTYKAVKKAPYPSTPLSMPAKFDTVLVHYSAAVKDTGAMGYRAACVHTFFRLPPHFNHPHLLACVEWYSDLRAAPAVGTEISFPCLAIRPKHVTLPKRATQNHPSSLAVAIVQSSDNMASKVVPAFLGPLIATVLEEWLGQCDDGFAIHAATKAEKTPALEVPTKIRITGSQLQEPTMTAWWSSGRKEFLKLVTWESFEKKIRERFMPKGYKLLALRSFFLSRNAVGETIIPANIYKYQLLFHAHHILLLRIMAMPDLNIEAIDFDDLVALMSMQWESLIAEGVSGHPSARPAQTPSPTPAGRIPTPSGTASPTMLQPSVQPLTHADQTHLTNLEGCWKCSLGIPPGHDFVSVKKEVASYSMLHDDEDQPDPAPRQYVGFVMGGFQDDGEDQPELEIAQCYRDDDTDESGSDGL</sequence>
<evidence type="ECO:0000256" key="1">
    <source>
        <dbReference type="SAM" id="MobiDB-lite"/>
    </source>
</evidence>
<gene>
    <name evidence="2" type="ORF">M422DRAFT_272597</name>
</gene>
<proteinExistence type="predicted"/>
<dbReference type="AlphaFoldDB" id="A0A0C9ULN8"/>
<protein>
    <submittedName>
        <fullName evidence="2">Uncharacterized protein</fullName>
    </submittedName>
</protein>
<evidence type="ECO:0000313" key="2">
    <source>
        <dbReference type="EMBL" id="KIJ26356.1"/>
    </source>
</evidence>
<feature type="region of interest" description="Disordered" evidence="1">
    <location>
        <begin position="315"/>
        <end position="345"/>
    </location>
</feature>
<organism evidence="2 3">
    <name type="scientific">Sphaerobolus stellatus (strain SS14)</name>
    <dbReference type="NCBI Taxonomy" id="990650"/>
    <lineage>
        <taxon>Eukaryota</taxon>
        <taxon>Fungi</taxon>
        <taxon>Dikarya</taxon>
        <taxon>Basidiomycota</taxon>
        <taxon>Agaricomycotina</taxon>
        <taxon>Agaricomycetes</taxon>
        <taxon>Phallomycetidae</taxon>
        <taxon>Geastrales</taxon>
        <taxon>Sphaerobolaceae</taxon>
        <taxon>Sphaerobolus</taxon>
    </lineage>
</organism>
<dbReference type="Proteomes" id="UP000054279">
    <property type="component" value="Unassembled WGS sequence"/>
</dbReference>
<dbReference type="OrthoDB" id="4742101at2759"/>
<feature type="region of interest" description="Disordered" evidence="1">
    <location>
        <begin position="394"/>
        <end position="422"/>
    </location>
</feature>
<keyword evidence="3" id="KW-1185">Reference proteome</keyword>
<dbReference type="EMBL" id="KN837373">
    <property type="protein sequence ID" value="KIJ26356.1"/>
    <property type="molecule type" value="Genomic_DNA"/>
</dbReference>
<evidence type="ECO:0000313" key="3">
    <source>
        <dbReference type="Proteomes" id="UP000054279"/>
    </source>
</evidence>
<reference evidence="2 3" key="1">
    <citation type="submission" date="2014-06" db="EMBL/GenBank/DDBJ databases">
        <title>Evolutionary Origins and Diversification of the Mycorrhizal Mutualists.</title>
        <authorList>
            <consortium name="DOE Joint Genome Institute"/>
            <consortium name="Mycorrhizal Genomics Consortium"/>
            <person name="Kohler A."/>
            <person name="Kuo A."/>
            <person name="Nagy L.G."/>
            <person name="Floudas D."/>
            <person name="Copeland A."/>
            <person name="Barry K.W."/>
            <person name="Cichocki N."/>
            <person name="Veneault-Fourrey C."/>
            <person name="LaButti K."/>
            <person name="Lindquist E.A."/>
            <person name="Lipzen A."/>
            <person name="Lundell T."/>
            <person name="Morin E."/>
            <person name="Murat C."/>
            <person name="Riley R."/>
            <person name="Ohm R."/>
            <person name="Sun H."/>
            <person name="Tunlid A."/>
            <person name="Henrissat B."/>
            <person name="Grigoriev I.V."/>
            <person name="Hibbett D.S."/>
            <person name="Martin F."/>
        </authorList>
    </citation>
    <scope>NUCLEOTIDE SEQUENCE [LARGE SCALE GENOMIC DNA]</scope>
    <source>
        <strain evidence="2 3">SS14</strain>
    </source>
</reference>